<evidence type="ECO:0000313" key="2">
    <source>
        <dbReference type="Proteomes" id="UP001153332"/>
    </source>
</evidence>
<keyword evidence="2" id="KW-1185">Reference proteome</keyword>
<accession>A0ACC2JZX4</accession>
<comment type="caution">
    <text evidence="1">The sequence shown here is derived from an EMBL/GenBank/DDBJ whole genome shotgun (WGS) entry which is preliminary data.</text>
</comment>
<proteinExistence type="predicted"/>
<sequence length="474" mass="52338">MVWYCSHACNMCGRAKTACVFSRRAIPKRPDRIKISTTKKDNRSDLTTVPRELKMRPYFGATVDNHLLLGAHSIPASNWNSNAVEGGDPRMVVGQIGLVNPGISFWNEDGTVRAAGTEMEWSFLEPGTFANPTLISNNNIQGSSIPPYPRTYGAELHASQLSAQPNVSERSFGYGTLEDWNRSVTSQLMDLIAEIAGTRVVLDNSLCPNGLNDYPIGRVLHLSQYFINILSSGAQHAQNIEPVSVLEPTSTAYPEPQDPSIGQASQTSLVRKRSPIEPIHPSKQHLPTQSLDRNHSPRFSKIHEAVDTSTMLIVLSCYISLVKLYGLVFTHLQAYLNSPSIVDSTQGSAESDLIYNRQLQLGDLLPGNEACRKIMSAMQMLISMLGSVEDQMGIPGELKALQEPGDRARAETAHSIRLQESKGGLLWTTSQRELMLVVLRQDSELCQGKAEGQLIDVFTKIQALKRALRERMDL</sequence>
<evidence type="ECO:0000313" key="1">
    <source>
        <dbReference type="EMBL" id="KAJ8132849.1"/>
    </source>
</evidence>
<protein>
    <submittedName>
        <fullName evidence="1">Uncharacterized protein</fullName>
    </submittedName>
</protein>
<dbReference type="EMBL" id="JAPUUL010000076">
    <property type="protein sequence ID" value="KAJ8132849.1"/>
    <property type="molecule type" value="Genomic_DNA"/>
</dbReference>
<organism evidence="1 2">
    <name type="scientific">Lasiodiplodia mahajangana</name>
    <dbReference type="NCBI Taxonomy" id="1108764"/>
    <lineage>
        <taxon>Eukaryota</taxon>
        <taxon>Fungi</taxon>
        <taxon>Dikarya</taxon>
        <taxon>Ascomycota</taxon>
        <taxon>Pezizomycotina</taxon>
        <taxon>Dothideomycetes</taxon>
        <taxon>Dothideomycetes incertae sedis</taxon>
        <taxon>Botryosphaeriales</taxon>
        <taxon>Botryosphaeriaceae</taxon>
        <taxon>Lasiodiplodia</taxon>
    </lineage>
</organism>
<gene>
    <name evidence="1" type="ORF">O1611_g783</name>
</gene>
<reference evidence="1" key="1">
    <citation type="submission" date="2022-12" db="EMBL/GenBank/DDBJ databases">
        <title>Genome Sequence of Lasiodiplodia mahajangana.</title>
        <authorList>
            <person name="Buettner E."/>
        </authorList>
    </citation>
    <scope>NUCLEOTIDE SEQUENCE</scope>
    <source>
        <strain evidence="1">VT137</strain>
    </source>
</reference>
<name>A0ACC2JZX4_9PEZI</name>
<dbReference type="Proteomes" id="UP001153332">
    <property type="component" value="Unassembled WGS sequence"/>
</dbReference>